<dbReference type="OrthoDB" id="4701311at2"/>
<evidence type="ECO:0000313" key="1">
    <source>
        <dbReference type="EMBL" id="GAC68057.1"/>
    </source>
</evidence>
<proteinExistence type="predicted"/>
<dbReference type="Proteomes" id="UP000011666">
    <property type="component" value="Unassembled WGS sequence"/>
</dbReference>
<dbReference type="STRING" id="1223545.GS4_11_03290"/>
<dbReference type="SUPFAM" id="SSF52980">
    <property type="entry name" value="Restriction endonuclease-like"/>
    <property type="match status" value="1"/>
</dbReference>
<gene>
    <name evidence="1" type="ORF">GS4_11_03290</name>
</gene>
<sequence>MDSGVYSWSTLISQGATRYQIDRAVADGDLVRVRHGWYARRTADPDVVAAVATGGVMSCVSALRRSGIWVPEHHGAPHVRGNAPAYRNISERLCRPYGRFVPEAGPVDDVATAFRHAVRCLDDEGLVVVADSILNQGALSLDDLRQALHGSPLRIRSLLDRCDPRAESGPETMVRLRLRARGIPVRVQVWIWRVGRVDLLVGEKLILEIDSVAFHTGHERYESDRARDRRAVAQGLIAMRLTYRNVVHEWDAVYEEIAAIVRGRRHRAARHR</sequence>
<dbReference type="Gene3D" id="3.40.960.10">
    <property type="entry name" value="VSR Endonuclease"/>
    <property type="match status" value="1"/>
</dbReference>
<evidence type="ECO:0000313" key="2">
    <source>
        <dbReference type="Proteomes" id="UP000011666"/>
    </source>
</evidence>
<organism evidence="1 2">
    <name type="scientific">Gordonia soli NBRC 108243</name>
    <dbReference type="NCBI Taxonomy" id="1223545"/>
    <lineage>
        <taxon>Bacteria</taxon>
        <taxon>Bacillati</taxon>
        <taxon>Actinomycetota</taxon>
        <taxon>Actinomycetes</taxon>
        <taxon>Mycobacteriales</taxon>
        <taxon>Gordoniaceae</taxon>
        <taxon>Gordonia</taxon>
    </lineage>
</organism>
<keyword evidence="2" id="KW-1185">Reference proteome</keyword>
<comment type="caution">
    <text evidence="1">The sequence shown here is derived from an EMBL/GenBank/DDBJ whole genome shotgun (WGS) entry which is preliminary data.</text>
</comment>
<protein>
    <recommendedName>
        <fullName evidence="3">DUF559 domain-containing protein</fullName>
    </recommendedName>
</protein>
<accession>M0QKV6</accession>
<dbReference type="EMBL" id="BANX01000011">
    <property type="protein sequence ID" value="GAC68057.1"/>
    <property type="molecule type" value="Genomic_DNA"/>
</dbReference>
<dbReference type="InterPro" id="IPR011335">
    <property type="entry name" value="Restrct_endonuc-II-like"/>
</dbReference>
<evidence type="ECO:0008006" key="3">
    <source>
        <dbReference type="Google" id="ProtNLM"/>
    </source>
</evidence>
<reference evidence="1 2" key="1">
    <citation type="submission" date="2013-01" db="EMBL/GenBank/DDBJ databases">
        <title>Whole genome shotgun sequence of Gordonia soli NBRC 108243.</title>
        <authorList>
            <person name="Isaki-Nakamura S."/>
            <person name="Hosoyama A."/>
            <person name="Tsuchikane K."/>
            <person name="Ando Y."/>
            <person name="Baba S."/>
            <person name="Ohji S."/>
            <person name="Hamada M."/>
            <person name="Tamura T."/>
            <person name="Yamazoe A."/>
            <person name="Yamazaki S."/>
            <person name="Fujita N."/>
        </authorList>
    </citation>
    <scope>NUCLEOTIDE SEQUENCE [LARGE SCALE GENOMIC DNA]</scope>
    <source>
        <strain evidence="1 2">NBRC 108243</strain>
    </source>
</reference>
<dbReference type="AlphaFoldDB" id="M0QKV6"/>
<dbReference type="eggNOG" id="COG2852">
    <property type="taxonomic scope" value="Bacteria"/>
</dbReference>
<dbReference type="RefSeq" id="WP_007619852.1">
    <property type="nucleotide sequence ID" value="NZ_BANX01000011.1"/>
</dbReference>
<name>M0QKV6_9ACTN</name>